<dbReference type="Pfam" id="PF00589">
    <property type="entry name" value="Phage_integrase"/>
    <property type="match status" value="1"/>
</dbReference>
<evidence type="ECO:0000256" key="4">
    <source>
        <dbReference type="ARBA" id="ARBA00023172"/>
    </source>
</evidence>
<name>H8Z721_9GAMM</name>
<dbReference type="HOGENOM" id="CLU_027562_0_4_6"/>
<sequence>MPSATDKRIREALTDKRIREYQTPEKGKRIYWDAHRDAPKGFGLRVTSAGTKAFVLRYRARSGQERILTIGEFGAAWSLTAARIEAARLRALVDQGKDPLGEKHAARDEMTIAALVDRFCKSREGRLHTANEARGYLERDLIPVMGKRRIDTVKRSDIISLVEARALKAPRAAALLLTYIKQLFSFAEDRELLPLSPATGIKPAKIDKALKPRKRRRVLDDDEIRALWNGEAGTRGLTLIALKLILLTGQRPVEVLGMSWSEIDGETWIIPAARRRKTDTEHRVYLTKTALALLEQAKEESARLATRRKWKPSDFVFVHRDGGKPATVAGLDRAVARAVAPMANKSNADWGHWTPHDLRRTCRTRLAALGVSEEVAERTIGHGKTGVVAVYNQHDYSAENRAAWEKWERALLGIVGNTVSNVVPFAKSAVG</sequence>
<dbReference type="eggNOG" id="COG0582">
    <property type="taxonomic scope" value="Bacteria"/>
</dbReference>
<gene>
    <name evidence="8" type="ORF">Thi970DRAFT_04484</name>
</gene>
<keyword evidence="4" id="KW-0233">DNA recombination</keyword>
<dbReference type="GO" id="GO:0015074">
    <property type="term" value="P:DNA integration"/>
    <property type="evidence" value="ECO:0007669"/>
    <property type="project" value="UniProtKB-KW"/>
</dbReference>
<dbReference type="PANTHER" id="PTHR30629:SF2">
    <property type="entry name" value="PROPHAGE INTEGRASE INTS-RELATED"/>
    <property type="match status" value="1"/>
</dbReference>
<dbReference type="OrthoDB" id="9795573at2"/>
<dbReference type="InterPro" id="IPR013762">
    <property type="entry name" value="Integrase-like_cat_sf"/>
</dbReference>
<protein>
    <submittedName>
        <fullName evidence="8">Site-specific recombinase XerD</fullName>
    </submittedName>
</protein>
<dbReference type="STRING" id="631362.Thi970DRAFT_04484"/>
<organism evidence="8 9">
    <name type="scientific">Thiorhodovibrio frisius</name>
    <dbReference type="NCBI Taxonomy" id="631362"/>
    <lineage>
        <taxon>Bacteria</taxon>
        <taxon>Pseudomonadati</taxon>
        <taxon>Pseudomonadota</taxon>
        <taxon>Gammaproteobacteria</taxon>
        <taxon>Chromatiales</taxon>
        <taxon>Chromatiaceae</taxon>
        <taxon>Thiorhodovibrio</taxon>
    </lineage>
</organism>
<dbReference type="GO" id="GO:0003677">
    <property type="term" value="F:DNA binding"/>
    <property type="evidence" value="ECO:0007669"/>
    <property type="project" value="UniProtKB-UniRule"/>
</dbReference>
<dbReference type="InterPro" id="IPR050808">
    <property type="entry name" value="Phage_Integrase"/>
</dbReference>
<evidence type="ECO:0000259" key="6">
    <source>
        <dbReference type="PROSITE" id="PS51898"/>
    </source>
</evidence>
<evidence type="ECO:0000256" key="2">
    <source>
        <dbReference type="ARBA" id="ARBA00022908"/>
    </source>
</evidence>
<dbReference type="InterPro" id="IPR010998">
    <property type="entry name" value="Integrase_recombinase_N"/>
</dbReference>
<dbReference type="RefSeq" id="WP_009151223.1">
    <property type="nucleotide sequence ID" value="NZ_CP121471.1"/>
</dbReference>
<keyword evidence="2" id="KW-0229">DNA integration</keyword>
<evidence type="ECO:0000313" key="8">
    <source>
        <dbReference type="EMBL" id="EIC20820.1"/>
    </source>
</evidence>
<dbReference type="GO" id="GO:0006310">
    <property type="term" value="P:DNA recombination"/>
    <property type="evidence" value="ECO:0007669"/>
    <property type="project" value="UniProtKB-KW"/>
</dbReference>
<evidence type="ECO:0000256" key="5">
    <source>
        <dbReference type="PROSITE-ProRule" id="PRU01248"/>
    </source>
</evidence>
<accession>H8Z721</accession>
<evidence type="ECO:0000313" key="9">
    <source>
        <dbReference type="Proteomes" id="UP000002964"/>
    </source>
</evidence>
<dbReference type="CDD" id="cd00801">
    <property type="entry name" value="INT_P4_C"/>
    <property type="match status" value="1"/>
</dbReference>
<reference evidence="8 9" key="2">
    <citation type="submission" date="2011-11" db="EMBL/GenBank/DDBJ databases">
        <authorList>
            <consortium name="US DOE Joint Genome Institute"/>
            <person name="Lucas S."/>
            <person name="Han J."/>
            <person name="Lapidus A."/>
            <person name="Cheng J.-F."/>
            <person name="Goodwin L."/>
            <person name="Pitluck S."/>
            <person name="Peters L."/>
            <person name="Ovchinnikova G."/>
            <person name="Zhang X."/>
            <person name="Detter J.C."/>
            <person name="Han C."/>
            <person name="Tapia R."/>
            <person name="Land M."/>
            <person name="Hauser L."/>
            <person name="Kyrpides N."/>
            <person name="Ivanova N."/>
            <person name="Pagani I."/>
            <person name="Vogl K."/>
            <person name="Liu Z."/>
            <person name="Overmann J."/>
            <person name="Frigaard N.-U."/>
            <person name="Bryant D."/>
            <person name="Woyke T."/>
        </authorList>
    </citation>
    <scope>NUCLEOTIDE SEQUENCE [LARGE SCALE GENOMIC DNA]</scope>
    <source>
        <strain evidence="8 9">970</strain>
    </source>
</reference>
<reference evidence="9" key="1">
    <citation type="submission" date="2011-06" db="EMBL/GenBank/DDBJ databases">
        <authorList>
            <consortium name="US DOE Joint Genome Institute (JGI-PGF)"/>
            <person name="Lucas S."/>
            <person name="Han J."/>
            <person name="Lapidus A."/>
            <person name="Cheng J.-F."/>
            <person name="Goodwin L."/>
            <person name="Pitluck S."/>
            <person name="Peters L."/>
            <person name="Land M.L."/>
            <person name="Hauser L."/>
            <person name="Vogl K."/>
            <person name="Liu Z."/>
            <person name="Overmann J."/>
            <person name="Frigaard N.-U."/>
            <person name="Bryant D.A."/>
            <person name="Woyke T.J."/>
        </authorList>
    </citation>
    <scope>NUCLEOTIDE SEQUENCE [LARGE SCALE GENOMIC DNA]</scope>
    <source>
        <strain evidence="9">970</strain>
    </source>
</reference>
<dbReference type="InterPro" id="IPR038488">
    <property type="entry name" value="Integrase_DNA-bd_sf"/>
</dbReference>
<dbReference type="InterPro" id="IPR025166">
    <property type="entry name" value="Integrase_DNA_bind_dom"/>
</dbReference>
<dbReference type="Gene3D" id="3.30.160.390">
    <property type="entry name" value="Integrase, DNA-binding domain"/>
    <property type="match status" value="1"/>
</dbReference>
<dbReference type="SUPFAM" id="SSF56349">
    <property type="entry name" value="DNA breaking-rejoining enzymes"/>
    <property type="match status" value="1"/>
</dbReference>
<evidence type="ECO:0000259" key="7">
    <source>
        <dbReference type="PROSITE" id="PS51900"/>
    </source>
</evidence>
<dbReference type="InterPro" id="IPR011010">
    <property type="entry name" value="DNA_brk_join_enz"/>
</dbReference>
<keyword evidence="3 5" id="KW-0238">DNA-binding</keyword>
<dbReference type="InterPro" id="IPR002104">
    <property type="entry name" value="Integrase_catalytic"/>
</dbReference>
<keyword evidence="9" id="KW-1185">Reference proteome</keyword>
<feature type="domain" description="Tyr recombinase" evidence="6">
    <location>
        <begin position="214"/>
        <end position="405"/>
    </location>
</feature>
<dbReference type="Pfam" id="PF13356">
    <property type="entry name" value="Arm-DNA-bind_3"/>
    <property type="match status" value="1"/>
</dbReference>
<dbReference type="PROSITE" id="PS51900">
    <property type="entry name" value="CB"/>
    <property type="match status" value="1"/>
</dbReference>
<dbReference type="PANTHER" id="PTHR30629">
    <property type="entry name" value="PROPHAGE INTEGRASE"/>
    <property type="match status" value="1"/>
</dbReference>
<dbReference type="EMBL" id="JH603170">
    <property type="protein sequence ID" value="EIC20820.1"/>
    <property type="molecule type" value="Genomic_DNA"/>
</dbReference>
<proteinExistence type="inferred from homology"/>
<evidence type="ECO:0000256" key="1">
    <source>
        <dbReference type="ARBA" id="ARBA00008857"/>
    </source>
</evidence>
<feature type="domain" description="Core-binding (CB)" evidence="7">
    <location>
        <begin position="110"/>
        <end position="188"/>
    </location>
</feature>
<dbReference type="AlphaFoldDB" id="H8Z721"/>
<dbReference type="Gene3D" id="1.10.150.130">
    <property type="match status" value="1"/>
</dbReference>
<comment type="similarity">
    <text evidence="1">Belongs to the 'phage' integrase family.</text>
</comment>
<dbReference type="Proteomes" id="UP000002964">
    <property type="component" value="Unassembled WGS sequence"/>
</dbReference>
<dbReference type="PROSITE" id="PS51898">
    <property type="entry name" value="TYR_RECOMBINASE"/>
    <property type="match status" value="1"/>
</dbReference>
<dbReference type="InterPro" id="IPR044068">
    <property type="entry name" value="CB"/>
</dbReference>
<evidence type="ECO:0000256" key="3">
    <source>
        <dbReference type="ARBA" id="ARBA00023125"/>
    </source>
</evidence>
<dbReference type="Gene3D" id="1.10.443.10">
    <property type="entry name" value="Intergrase catalytic core"/>
    <property type="match status" value="1"/>
</dbReference>